<sequence length="761" mass="86200">MSSKRKSPPTKLDGTNGVSDLSVHNDSSLSHTHPNIKSESNSEIYEQSRLSPLNESQMNVEVLKVKRRSEADNFHHNSHSLQNILSKRRKSENFTNDNVPSLSLSPNQQDLLKSCNNNNNNSNNNNVSPHHHHMNESANFVNRIKREQNGSDGEFDERSYNNNNNNNNSEIDMKKDLMVPSKKTMNDVLKLLTNKMRGSSLKDSRKSSVDGEGEGKSESPFDPVKLLNQVEIPDNLQEREKYYLYSEMILQLQMARDHLLRQQSEKPMNTFDNNKLHHDLLLAQKSLPFPIPENLDELALQKESFLQELQNQMANKSPSKRSSPQAGSPVLGTPIAPSPLIPFLPYLQTPYVPIPHDASSAPWNLSQNLMKTDNEHEKHKNDVHHDTPLNLTKKTKSNDDQSFIRMQNDGNNNTNKNQNHDHHASSSKAPHQNQPRLPYNLSSDDPDFFAACRLWPVMAAAAAQHNSGTNNQNLGMMGATGSQRDAMMMNEANFIGLNDVSKQKRDVSNIGLTGDEKVRMVRQQGRSRNSADRDLIGKSQDSMVGERTGSESRGKAHIKRPMNAFMVWAKDERRKILKACPDMHNSNISKILGARWKAMTNAQKQPYYEEQSRLSKLHMEMHPDYRYRPRPKRTCIVDGKRSNQFKQPYTIASQESSLSGKKMRISEYKSLMRSRRNEMRQLWCRDGSEMNPNYLDNMQSPEPPGSSGSAPLSPSMSGRLSFDGNIMPMGNKGYYYPNESPSPSAISQGNSSTNYDSKDDD</sequence>
<dbReference type="Pfam" id="PF00505">
    <property type="entry name" value="HMG_box"/>
    <property type="match status" value="1"/>
</dbReference>
<evidence type="ECO:0000259" key="7">
    <source>
        <dbReference type="PROSITE" id="PS50118"/>
    </source>
</evidence>
<accession>A0A9N9S645</accession>
<dbReference type="GO" id="GO:0000978">
    <property type="term" value="F:RNA polymerase II cis-regulatory region sequence-specific DNA binding"/>
    <property type="evidence" value="ECO:0007669"/>
    <property type="project" value="TreeGrafter"/>
</dbReference>
<feature type="compositionally biased region" description="Polar residues" evidence="6">
    <location>
        <begin position="311"/>
        <end position="326"/>
    </location>
</feature>
<feature type="compositionally biased region" description="Basic and acidic residues" evidence="6">
    <location>
        <begin position="200"/>
        <end position="219"/>
    </location>
</feature>
<evidence type="ECO:0000256" key="1">
    <source>
        <dbReference type="ARBA" id="ARBA00023015"/>
    </source>
</evidence>
<dbReference type="InterPro" id="IPR051356">
    <property type="entry name" value="SOX/SOX-like_TF"/>
</dbReference>
<reference evidence="8" key="1">
    <citation type="submission" date="2022-01" db="EMBL/GenBank/DDBJ databases">
        <authorList>
            <person name="King R."/>
        </authorList>
    </citation>
    <scope>NUCLEOTIDE SEQUENCE</scope>
</reference>
<dbReference type="InterPro" id="IPR009071">
    <property type="entry name" value="HMG_box_dom"/>
</dbReference>
<feature type="DNA-binding region" description="HMG box" evidence="5">
    <location>
        <begin position="558"/>
        <end position="626"/>
    </location>
</feature>
<dbReference type="PROSITE" id="PS50118">
    <property type="entry name" value="HMG_BOX_2"/>
    <property type="match status" value="1"/>
</dbReference>
<feature type="compositionally biased region" description="Polar residues" evidence="6">
    <location>
        <begin position="16"/>
        <end position="52"/>
    </location>
</feature>
<feature type="compositionally biased region" description="Polar residues" evidence="6">
    <location>
        <begin position="690"/>
        <end position="699"/>
    </location>
</feature>
<dbReference type="InterPro" id="IPR036910">
    <property type="entry name" value="HMG_box_dom_sf"/>
</dbReference>
<feature type="region of interest" description="Disordered" evidence="6">
    <location>
        <begin position="521"/>
        <end position="555"/>
    </location>
</feature>
<feature type="region of interest" description="Disordered" evidence="6">
    <location>
        <begin position="311"/>
        <end position="333"/>
    </location>
</feature>
<feature type="compositionally biased region" description="Polar residues" evidence="6">
    <location>
        <begin position="739"/>
        <end position="755"/>
    </location>
</feature>
<organism evidence="8 9">
    <name type="scientific">Chironomus riparius</name>
    <dbReference type="NCBI Taxonomy" id="315576"/>
    <lineage>
        <taxon>Eukaryota</taxon>
        <taxon>Metazoa</taxon>
        <taxon>Ecdysozoa</taxon>
        <taxon>Arthropoda</taxon>
        <taxon>Hexapoda</taxon>
        <taxon>Insecta</taxon>
        <taxon>Pterygota</taxon>
        <taxon>Neoptera</taxon>
        <taxon>Endopterygota</taxon>
        <taxon>Diptera</taxon>
        <taxon>Nematocera</taxon>
        <taxon>Chironomoidea</taxon>
        <taxon>Chironomidae</taxon>
        <taxon>Chironominae</taxon>
        <taxon>Chironomus</taxon>
    </lineage>
</organism>
<feature type="region of interest" description="Disordered" evidence="6">
    <location>
        <begin position="150"/>
        <end position="180"/>
    </location>
</feature>
<dbReference type="GO" id="GO:0005634">
    <property type="term" value="C:nucleus"/>
    <property type="evidence" value="ECO:0007669"/>
    <property type="project" value="UniProtKB-UniRule"/>
</dbReference>
<name>A0A9N9S645_9DIPT</name>
<feature type="compositionally biased region" description="Low complexity" evidence="6">
    <location>
        <begin position="408"/>
        <end position="417"/>
    </location>
</feature>
<evidence type="ECO:0000256" key="6">
    <source>
        <dbReference type="SAM" id="MobiDB-lite"/>
    </source>
</evidence>
<evidence type="ECO:0000256" key="3">
    <source>
        <dbReference type="ARBA" id="ARBA00023163"/>
    </source>
</evidence>
<feature type="compositionally biased region" description="Polar residues" evidence="6">
    <location>
        <begin position="426"/>
        <end position="442"/>
    </location>
</feature>
<feature type="compositionally biased region" description="Low complexity" evidence="6">
    <location>
        <begin position="116"/>
        <end position="126"/>
    </location>
</feature>
<keyword evidence="4 5" id="KW-0539">Nucleus</keyword>
<keyword evidence="3" id="KW-0804">Transcription</keyword>
<proteinExistence type="predicted"/>
<feature type="region of interest" description="Disordered" evidence="6">
    <location>
        <begin position="690"/>
        <end position="761"/>
    </location>
</feature>
<evidence type="ECO:0000256" key="4">
    <source>
        <dbReference type="ARBA" id="ARBA00023242"/>
    </source>
</evidence>
<keyword evidence="9" id="KW-1185">Reference proteome</keyword>
<dbReference type="PANTHER" id="PTHR45789:SF2">
    <property type="entry name" value="FI18025P1"/>
    <property type="match status" value="1"/>
</dbReference>
<feature type="region of interest" description="Disordered" evidence="6">
    <location>
        <begin position="193"/>
        <end position="222"/>
    </location>
</feature>
<dbReference type="OrthoDB" id="6247875at2759"/>
<dbReference type="AlphaFoldDB" id="A0A9N9S645"/>
<feature type="compositionally biased region" description="Basic and acidic residues" evidence="6">
    <location>
        <begin position="375"/>
        <end position="387"/>
    </location>
</feature>
<evidence type="ECO:0000313" key="9">
    <source>
        <dbReference type="Proteomes" id="UP001153620"/>
    </source>
</evidence>
<feature type="region of interest" description="Disordered" evidence="6">
    <location>
        <begin position="93"/>
        <end position="133"/>
    </location>
</feature>
<dbReference type="Gene3D" id="1.10.30.10">
    <property type="entry name" value="High mobility group box domain"/>
    <property type="match status" value="1"/>
</dbReference>
<dbReference type="SMART" id="SM00398">
    <property type="entry name" value="HMG"/>
    <property type="match status" value="1"/>
</dbReference>
<dbReference type="PANTHER" id="PTHR45789">
    <property type="entry name" value="FI18025P1"/>
    <property type="match status" value="1"/>
</dbReference>
<keyword evidence="2 5" id="KW-0238">DNA-binding</keyword>
<feature type="compositionally biased region" description="Polar residues" evidence="6">
    <location>
        <begin position="93"/>
        <end position="115"/>
    </location>
</feature>
<gene>
    <name evidence="8" type="ORF">CHIRRI_LOCUS12837</name>
</gene>
<dbReference type="GO" id="GO:0045165">
    <property type="term" value="P:cell fate commitment"/>
    <property type="evidence" value="ECO:0007669"/>
    <property type="project" value="TreeGrafter"/>
</dbReference>
<feature type="compositionally biased region" description="Low complexity" evidence="6">
    <location>
        <begin position="705"/>
        <end position="718"/>
    </location>
</feature>
<feature type="region of interest" description="Disordered" evidence="6">
    <location>
        <begin position="1"/>
        <end position="52"/>
    </location>
</feature>
<protein>
    <recommendedName>
        <fullName evidence="7">HMG box domain-containing protein</fullName>
    </recommendedName>
</protein>
<feature type="domain" description="HMG box" evidence="7">
    <location>
        <begin position="558"/>
        <end position="626"/>
    </location>
</feature>
<dbReference type="EMBL" id="OU895880">
    <property type="protein sequence ID" value="CAG9810020.1"/>
    <property type="molecule type" value="Genomic_DNA"/>
</dbReference>
<evidence type="ECO:0000313" key="8">
    <source>
        <dbReference type="EMBL" id="CAG9810020.1"/>
    </source>
</evidence>
<dbReference type="FunFam" id="1.10.30.10:FF:000003">
    <property type="entry name" value="Putative transcription factor SOX-6"/>
    <property type="match status" value="1"/>
</dbReference>
<reference evidence="8" key="2">
    <citation type="submission" date="2022-10" db="EMBL/GenBank/DDBJ databases">
        <authorList>
            <consortium name="ENA_rothamsted_submissions"/>
            <consortium name="culmorum"/>
            <person name="King R."/>
        </authorList>
    </citation>
    <scope>NUCLEOTIDE SEQUENCE</scope>
</reference>
<feature type="region of interest" description="Disordered" evidence="6">
    <location>
        <begin position="375"/>
        <end position="442"/>
    </location>
</feature>
<keyword evidence="1" id="KW-0805">Transcription regulation</keyword>
<dbReference type="GO" id="GO:0000981">
    <property type="term" value="F:DNA-binding transcription factor activity, RNA polymerase II-specific"/>
    <property type="evidence" value="ECO:0007669"/>
    <property type="project" value="TreeGrafter"/>
</dbReference>
<evidence type="ECO:0000256" key="5">
    <source>
        <dbReference type="PROSITE-ProRule" id="PRU00267"/>
    </source>
</evidence>
<dbReference type="SUPFAM" id="SSF47095">
    <property type="entry name" value="HMG-box"/>
    <property type="match status" value="1"/>
</dbReference>
<evidence type="ECO:0000256" key="2">
    <source>
        <dbReference type="ARBA" id="ARBA00023125"/>
    </source>
</evidence>
<dbReference type="Proteomes" id="UP001153620">
    <property type="component" value="Chromosome 4"/>
</dbReference>
<dbReference type="CDD" id="cd22042">
    <property type="entry name" value="HMG-box_EGL13-like"/>
    <property type="match status" value="1"/>
</dbReference>